<dbReference type="InterPro" id="IPR016024">
    <property type="entry name" value="ARM-type_fold"/>
</dbReference>
<organism evidence="1 2">
    <name type="scientific">Thiothrix lacustris</name>
    <dbReference type="NCBI Taxonomy" id="525917"/>
    <lineage>
        <taxon>Bacteria</taxon>
        <taxon>Pseudomonadati</taxon>
        <taxon>Pseudomonadota</taxon>
        <taxon>Gammaproteobacteria</taxon>
        <taxon>Thiotrichales</taxon>
        <taxon>Thiotrichaceae</taxon>
        <taxon>Thiothrix</taxon>
    </lineage>
</organism>
<sequence>MKSTTRTGQIDYIIQQLSHEELQAFVREKAAQDTDFRDTLLICFADLLGSDASNEPKYQQMLADIIQRHANADGYIHAASATHLTAAMQHLLNVARKATTPTRETLDLCLAVIGCLPALVHKMEDPDEHLYCLMQASCTILWECYSVMPNERQQALFERILLEHAKPHYLDLDLDSHLLTLLKDWSKQDQRRQTTCLHQLETLLKATAEDHWRKQYLLEQTKALLNYWKP</sequence>
<dbReference type="SUPFAM" id="SSF48371">
    <property type="entry name" value="ARM repeat"/>
    <property type="match status" value="1"/>
</dbReference>
<gene>
    <name evidence="1" type="ORF">BWK73_19410</name>
</gene>
<dbReference type="AlphaFoldDB" id="A0A1Y1QPI6"/>
<name>A0A1Y1QPI6_9GAMM</name>
<dbReference type="EMBL" id="MTEJ01000104">
    <property type="protein sequence ID" value="OQX10786.1"/>
    <property type="molecule type" value="Genomic_DNA"/>
</dbReference>
<evidence type="ECO:0000313" key="1">
    <source>
        <dbReference type="EMBL" id="OQX10786.1"/>
    </source>
</evidence>
<protein>
    <submittedName>
        <fullName evidence="1">Uncharacterized protein</fullName>
    </submittedName>
</protein>
<evidence type="ECO:0000313" key="2">
    <source>
        <dbReference type="Proteomes" id="UP000192491"/>
    </source>
</evidence>
<dbReference type="Proteomes" id="UP000192491">
    <property type="component" value="Unassembled WGS sequence"/>
</dbReference>
<reference evidence="1 2" key="1">
    <citation type="submission" date="2017-01" db="EMBL/GenBank/DDBJ databases">
        <title>Novel large sulfur bacteria in the metagenomes of groundwater-fed chemosynthetic microbial mats in the Lake Huron basin.</title>
        <authorList>
            <person name="Sharrar A.M."/>
            <person name="Flood B.E."/>
            <person name="Bailey J.V."/>
            <person name="Jones D.S."/>
            <person name="Biddanda B."/>
            <person name="Ruberg S.A."/>
            <person name="Marcus D.N."/>
            <person name="Dick G.J."/>
        </authorList>
    </citation>
    <scope>NUCLEOTIDE SEQUENCE [LARGE SCALE GENOMIC DNA]</scope>
    <source>
        <strain evidence="1">A8</strain>
    </source>
</reference>
<comment type="caution">
    <text evidence="1">The sequence shown here is derived from an EMBL/GenBank/DDBJ whole genome shotgun (WGS) entry which is preliminary data.</text>
</comment>
<accession>A0A1Y1QPI6</accession>
<proteinExistence type="predicted"/>